<dbReference type="EMBL" id="CH408031">
    <property type="protein sequence ID" value="EAQ89343.1"/>
    <property type="molecule type" value="Genomic_DNA"/>
</dbReference>
<accession>Q2H5V3</accession>
<organism evidence="2 3">
    <name type="scientific">Chaetomium globosum (strain ATCC 6205 / CBS 148.51 / DSM 1962 / NBRC 6347 / NRRL 1970)</name>
    <name type="common">Soil fungus</name>
    <dbReference type="NCBI Taxonomy" id="306901"/>
    <lineage>
        <taxon>Eukaryota</taxon>
        <taxon>Fungi</taxon>
        <taxon>Dikarya</taxon>
        <taxon>Ascomycota</taxon>
        <taxon>Pezizomycotina</taxon>
        <taxon>Sordariomycetes</taxon>
        <taxon>Sordariomycetidae</taxon>
        <taxon>Sordariales</taxon>
        <taxon>Chaetomiaceae</taxon>
        <taxon>Chaetomium</taxon>
    </lineage>
</organism>
<evidence type="ECO:0000256" key="1">
    <source>
        <dbReference type="SAM" id="MobiDB-lite"/>
    </source>
</evidence>
<feature type="region of interest" description="Disordered" evidence="1">
    <location>
        <begin position="101"/>
        <end position="123"/>
    </location>
</feature>
<keyword evidence="3" id="KW-1185">Reference proteome</keyword>
<protein>
    <submittedName>
        <fullName evidence="2">Uncharacterized protein</fullName>
    </submittedName>
</protein>
<dbReference type="InParanoid" id="Q2H5V3"/>
<dbReference type="GeneID" id="4390807"/>
<dbReference type="OrthoDB" id="10492774at2759"/>
<reference evidence="3" key="1">
    <citation type="journal article" date="2015" name="Genome Announc.">
        <title>Draft genome sequence of the cellulolytic fungus Chaetomium globosum.</title>
        <authorList>
            <person name="Cuomo C.A."/>
            <person name="Untereiner W.A."/>
            <person name="Ma L.-J."/>
            <person name="Grabherr M."/>
            <person name="Birren B.W."/>
        </authorList>
    </citation>
    <scope>NUCLEOTIDE SEQUENCE [LARGE SCALE GENOMIC DNA]</scope>
    <source>
        <strain evidence="3">ATCC 6205 / CBS 148.51 / DSM 1962 / NBRC 6347 / NRRL 1970</strain>
    </source>
</reference>
<sequence length="123" mass="13926">MNNFVRLNRRGTESVTRVFEFRQAPSTTGFHRCSNYRNLPTNTKYCVRILRTNVFTPELSSYRVAARHRETVCAAVTERCATGDHGAPGIMQQEENAFRLQSHQKQGYGSLARSTPCKPTASK</sequence>
<gene>
    <name evidence="2" type="ORF">CHGG_05962</name>
</gene>
<dbReference type="RefSeq" id="XP_001222057.1">
    <property type="nucleotide sequence ID" value="XM_001222056.1"/>
</dbReference>
<evidence type="ECO:0000313" key="3">
    <source>
        <dbReference type="Proteomes" id="UP000001056"/>
    </source>
</evidence>
<dbReference type="Proteomes" id="UP000001056">
    <property type="component" value="Unassembled WGS sequence"/>
</dbReference>
<evidence type="ECO:0000313" key="2">
    <source>
        <dbReference type="EMBL" id="EAQ89343.1"/>
    </source>
</evidence>
<dbReference type="VEuPathDB" id="FungiDB:CHGG_05962"/>
<name>Q2H5V3_CHAGB</name>
<proteinExistence type="predicted"/>
<dbReference type="HOGENOM" id="CLU_2014992_0_0_1"/>
<dbReference type="AlphaFoldDB" id="Q2H5V3"/>